<dbReference type="GO" id="GO:0046872">
    <property type="term" value="F:metal ion binding"/>
    <property type="evidence" value="ECO:0007669"/>
    <property type="project" value="UniProtKB-KW"/>
</dbReference>
<proteinExistence type="inferred from homology"/>
<evidence type="ECO:0000256" key="10">
    <source>
        <dbReference type="HAMAP-Rule" id="MF_00321"/>
    </source>
</evidence>
<dbReference type="InterPro" id="IPR019987">
    <property type="entry name" value="GTP-bd_ribosome_bio_YsxC"/>
</dbReference>
<keyword evidence="5 10" id="KW-0547">Nucleotide-binding</keyword>
<evidence type="ECO:0000256" key="1">
    <source>
        <dbReference type="ARBA" id="ARBA00001946"/>
    </source>
</evidence>
<comment type="caution">
    <text evidence="12">The sequence shown here is derived from an EMBL/GenBank/DDBJ whole genome shotgun (WGS) entry which is preliminary data.</text>
</comment>
<evidence type="ECO:0000313" key="13">
    <source>
        <dbReference type="Proteomes" id="UP000579281"/>
    </source>
</evidence>
<dbReference type="GO" id="GO:0000917">
    <property type="term" value="P:division septum assembly"/>
    <property type="evidence" value="ECO:0007669"/>
    <property type="project" value="UniProtKB-KW"/>
</dbReference>
<evidence type="ECO:0000256" key="7">
    <source>
        <dbReference type="ARBA" id="ARBA00023134"/>
    </source>
</evidence>
<dbReference type="InterPro" id="IPR027417">
    <property type="entry name" value="P-loop_NTPase"/>
</dbReference>
<dbReference type="SUPFAM" id="SSF52540">
    <property type="entry name" value="P-loop containing nucleoside triphosphate hydrolases"/>
    <property type="match status" value="1"/>
</dbReference>
<dbReference type="Pfam" id="PF01926">
    <property type="entry name" value="MMR_HSR1"/>
    <property type="match status" value="1"/>
</dbReference>
<evidence type="ECO:0000256" key="3">
    <source>
        <dbReference type="ARBA" id="ARBA00022618"/>
    </source>
</evidence>
<sequence length="224" mass="25835">MKIKSAEIVISAVKPSQYPEEDIPEIAFAGRSNVGKSSSINMLTNRRKLARTSSSPGKTQTINFYRINNEFNLVDLPGYGYAKVSKSNKEQWGKMIETYLTSRKNLLEVFQLVDIRHKPTDQDQQMYSWIKHFGFNGIVVVTKADKVSRGQRQKHLKEIRETLQMKKEDILIPISAETREGKDELWSVIHEIFRVNGHQLYGMDELPVEDEENMADISEEVEEE</sequence>
<dbReference type="NCBIfam" id="TIGR00231">
    <property type="entry name" value="small_GTP"/>
    <property type="match status" value="1"/>
</dbReference>
<dbReference type="FunFam" id="3.40.50.300:FF:000098">
    <property type="entry name" value="Probable GTP-binding protein EngB"/>
    <property type="match status" value="1"/>
</dbReference>
<dbReference type="EMBL" id="JACHEN010000001">
    <property type="protein sequence ID" value="MBB6213988.1"/>
    <property type="molecule type" value="Genomic_DNA"/>
</dbReference>
<evidence type="ECO:0000256" key="4">
    <source>
        <dbReference type="ARBA" id="ARBA00022723"/>
    </source>
</evidence>
<dbReference type="GO" id="GO:0005829">
    <property type="term" value="C:cytosol"/>
    <property type="evidence" value="ECO:0007669"/>
    <property type="project" value="TreeGrafter"/>
</dbReference>
<dbReference type="AlphaFoldDB" id="A0A841KPF8"/>
<name>A0A841KPF8_9FIRM</name>
<dbReference type="InterPro" id="IPR030393">
    <property type="entry name" value="G_ENGB_dom"/>
</dbReference>
<evidence type="ECO:0000313" key="12">
    <source>
        <dbReference type="EMBL" id="MBB6213988.1"/>
    </source>
</evidence>
<keyword evidence="8 10" id="KW-0717">Septation</keyword>
<keyword evidence="4" id="KW-0479">Metal-binding</keyword>
<evidence type="ECO:0000256" key="8">
    <source>
        <dbReference type="ARBA" id="ARBA00023210"/>
    </source>
</evidence>
<comment type="function">
    <text evidence="10">Necessary for normal cell division and for the maintenance of normal septation.</text>
</comment>
<feature type="domain" description="EngB-type G" evidence="11">
    <location>
        <begin position="22"/>
        <end position="195"/>
    </location>
</feature>
<keyword evidence="13" id="KW-1185">Reference proteome</keyword>
<keyword evidence="9 10" id="KW-0131">Cell cycle</keyword>
<evidence type="ECO:0000256" key="5">
    <source>
        <dbReference type="ARBA" id="ARBA00022741"/>
    </source>
</evidence>
<dbReference type="PROSITE" id="PS51706">
    <property type="entry name" value="G_ENGB"/>
    <property type="match status" value="1"/>
</dbReference>
<dbReference type="PANTHER" id="PTHR11649">
    <property type="entry name" value="MSS1/TRME-RELATED GTP-BINDING PROTEIN"/>
    <property type="match status" value="1"/>
</dbReference>
<organism evidence="12 13">
    <name type="scientific">Anaerosolibacter carboniphilus</name>
    <dbReference type="NCBI Taxonomy" id="1417629"/>
    <lineage>
        <taxon>Bacteria</taxon>
        <taxon>Bacillati</taxon>
        <taxon>Bacillota</taxon>
        <taxon>Clostridia</taxon>
        <taxon>Peptostreptococcales</taxon>
        <taxon>Thermotaleaceae</taxon>
        <taxon>Anaerosolibacter</taxon>
    </lineage>
</organism>
<dbReference type="InterPro" id="IPR006073">
    <property type="entry name" value="GTP-bd"/>
</dbReference>
<reference evidence="12 13" key="1">
    <citation type="submission" date="2020-08" db="EMBL/GenBank/DDBJ databases">
        <title>Genomic Encyclopedia of Type Strains, Phase IV (KMG-IV): sequencing the most valuable type-strain genomes for metagenomic binning, comparative biology and taxonomic classification.</title>
        <authorList>
            <person name="Goeker M."/>
        </authorList>
    </citation>
    <scope>NUCLEOTIDE SEQUENCE [LARGE SCALE GENOMIC DNA]</scope>
    <source>
        <strain evidence="12 13">DSM 103526</strain>
    </source>
</reference>
<dbReference type="GO" id="GO:0005525">
    <property type="term" value="F:GTP binding"/>
    <property type="evidence" value="ECO:0007669"/>
    <property type="project" value="UniProtKB-UniRule"/>
</dbReference>
<dbReference type="CDD" id="cd01876">
    <property type="entry name" value="YihA_EngB"/>
    <property type="match status" value="1"/>
</dbReference>
<dbReference type="PANTHER" id="PTHR11649:SF13">
    <property type="entry name" value="ENGB-TYPE G DOMAIN-CONTAINING PROTEIN"/>
    <property type="match status" value="1"/>
</dbReference>
<dbReference type="Proteomes" id="UP000579281">
    <property type="component" value="Unassembled WGS sequence"/>
</dbReference>
<dbReference type="InterPro" id="IPR005225">
    <property type="entry name" value="Small_GTP-bd"/>
</dbReference>
<gene>
    <name evidence="10" type="primary">engB</name>
    <name evidence="12" type="ORF">HNQ80_000057</name>
</gene>
<accession>A0A841KPF8</accession>
<keyword evidence="7 10" id="KW-0342">GTP-binding</keyword>
<dbReference type="NCBIfam" id="TIGR03598">
    <property type="entry name" value="GTPase_YsxC"/>
    <property type="match status" value="1"/>
</dbReference>
<evidence type="ECO:0000256" key="9">
    <source>
        <dbReference type="ARBA" id="ARBA00023306"/>
    </source>
</evidence>
<protein>
    <recommendedName>
        <fullName evidence="10">Probable GTP-binding protein EngB</fullName>
    </recommendedName>
</protein>
<keyword evidence="6" id="KW-0460">Magnesium</keyword>
<dbReference type="HAMAP" id="MF_00321">
    <property type="entry name" value="GTPase_EngB"/>
    <property type="match status" value="1"/>
</dbReference>
<evidence type="ECO:0000256" key="6">
    <source>
        <dbReference type="ARBA" id="ARBA00022842"/>
    </source>
</evidence>
<comment type="cofactor">
    <cofactor evidence="1">
        <name>Mg(2+)</name>
        <dbReference type="ChEBI" id="CHEBI:18420"/>
    </cofactor>
</comment>
<comment type="similarity">
    <text evidence="2 10">Belongs to the TRAFAC class TrmE-Era-EngA-EngB-Septin-like GTPase superfamily. EngB GTPase family.</text>
</comment>
<dbReference type="RefSeq" id="WP_184307002.1">
    <property type="nucleotide sequence ID" value="NZ_JACHEN010000001.1"/>
</dbReference>
<evidence type="ECO:0000256" key="2">
    <source>
        <dbReference type="ARBA" id="ARBA00009638"/>
    </source>
</evidence>
<evidence type="ECO:0000259" key="11">
    <source>
        <dbReference type="PROSITE" id="PS51706"/>
    </source>
</evidence>
<dbReference type="Gene3D" id="3.40.50.300">
    <property type="entry name" value="P-loop containing nucleotide triphosphate hydrolases"/>
    <property type="match status" value="1"/>
</dbReference>
<keyword evidence="3 10" id="KW-0132">Cell division</keyword>